<accession>A0A067L220</accession>
<reference evidence="1 2" key="1">
    <citation type="journal article" date="2014" name="PLoS ONE">
        <title>Global Analysis of Gene Expression Profiles in Physic Nut (Jatropha curcas L.) Seedlings Exposed to Salt Stress.</title>
        <authorList>
            <person name="Zhang L."/>
            <person name="Zhang C."/>
            <person name="Wu P."/>
            <person name="Chen Y."/>
            <person name="Li M."/>
            <person name="Jiang H."/>
            <person name="Wu G."/>
        </authorList>
    </citation>
    <scope>NUCLEOTIDE SEQUENCE [LARGE SCALE GENOMIC DNA]</scope>
    <source>
        <strain evidence="2">cv. GZQX0401</strain>
        <tissue evidence="1">Young leaves</tissue>
    </source>
</reference>
<keyword evidence="2" id="KW-1185">Reference proteome</keyword>
<dbReference type="EMBL" id="KK914362">
    <property type="protein sequence ID" value="KDP38540.1"/>
    <property type="molecule type" value="Genomic_DNA"/>
</dbReference>
<organism evidence="1 2">
    <name type="scientific">Jatropha curcas</name>
    <name type="common">Barbados nut</name>
    <dbReference type="NCBI Taxonomy" id="180498"/>
    <lineage>
        <taxon>Eukaryota</taxon>
        <taxon>Viridiplantae</taxon>
        <taxon>Streptophyta</taxon>
        <taxon>Embryophyta</taxon>
        <taxon>Tracheophyta</taxon>
        <taxon>Spermatophyta</taxon>
        <taxon>Magnoliopsida</taxon>
        <taxon>eudicotyledons</taxon>
        <taxon>Gunneridae</taxon>
        <taxon>Pentapetalae</taxon>
        <taxon>rosids</taxon>
        <taxon>fabids</taxon>
        <taxon>Malpighiales</taxon>
        <taxon>Euphorbiaceae</taxon>
        <taxon>Crotonoideae</taxon>
        <taxon>Jatropheae</taxon>
        <taxon>Jatropha</taxon>
    </lineage>
</organism>
<proteinExistence type="predicted"/>
<evidence type="ECO:0000313" key="2">
    <source>
        <dbReference type="Proteomes" id="UP000027138"/>
    </source>
</evidence>
<sequence length="73" mass="8144">MQRWQLQKQNFAKGAAKHGQGFVETQVNVIVNAGIGKVLHMELVMHNSQDLLVSATSNVDQSNIKFHNPAPYE</sequence>
<dbReference type="Proteomes" id="UP000027138">
    <property type="component" value="Unassembled WGS sequence"/>
</dbReference>
<evidence type="ECO:0000313" key="1">
    <source>
        <dbReference type="EMBL" id="KDP38540.1"/>
    </source>
</evidence>
<dbReference type="AlphaFoldDB" id="A0A067L220"/>
<gene>
    <name evidence="1" type="ORF">JCGZ_04465</name>
</gene>
<name>A0A067L220_JATCU</name>
<dbReference type="OrthoDB" id="10512011at2759"/>
<protein>
    <submittedName>
        <fullName evidence="1">Uncharacterized protein</fullName>
    </submittedName>
</protein>